<accession>A0AAE9G8Q8</accession>
<sequence length="60" mass="6884">MNDYIENQKRFQELLLQDAKFKKQRAQFELDQAVFAARLVSVMNAPLIQTAALIRGSMLA</sequence>
<evidence type="ECO:0000313" key="2">
    <source>
        <dbReference type="Proteomes" id="UP000831576"/>
    </source>
</evidence>
<gene>
    <name evidence="1" type="ORF">UFJFPfDIW6_00052</name>
</gene>
<dbReference type="Proteomes" id="UP000831576">
    <property type="component" value="Segment"/>
</dbReference>
<proteinExistence type="predicted"/>
<reference evidence="1" key="1">
    <citation type="journal article" date="2022" name="Food Microbiol.">
        <title>Lytic bacteriophages UFJF_PfDIW6 and UFJF_PfSW6 prevent Pseudomonas fluorescens growth in vitro and the proteolytic-caused spoilage of raw milk during chilled storage.</title>
        <authorList>
            <person name="Nascimento E.C.D."/>
            <person name="Sabino M.C."/>
            <person name="Corguinha L.D.R."/>
            <person name="Targino B.N."/>
            <person name="Lange C.C."/>
            <person name="Pinto C.L.O."/>
            <person name="Pinto P.F."/>
            <person name="Vidigal P.M.P."/>
            <person name="Sant'Ana A.S."/>
            <person name="Hungaro H.M."/>
        </authorList>
    </citation>
    <scope>NUCLEOTIDE SEQUENCE</scope>
</reference>
<organism evidence="1 2">
    <name type="scientific">Pseudomonas phage UFJF_PfDIW6</name>
    <dbReference type="NCBI Taxonomy" id="2927622"/>
    <lineage>
        <taxon>Viruses</taxon>
        <taxon>Duplodnaviria</taxon>
        <taxon>Heunggongvirae</taxon>
        <taxon>Uroviricota</taxon>
        <taxon>Caudoviricetes</taxon>
        <taxon>Purivirus</taxon>
        <taxon>Purivirus UFJFPfDIW6</taxon>
    </lineage>
</organism>
<protein>
    <submittedName>
        <fullName evidence="1">Uncharacterized protein</fullName>
    </submittedName>
</protein>
<dbReference type="EMBL" id="OM418631">
    <property type="protein sequence ID" value="UNY42260.1"/>
    <property type="molecule type" value="Genomic_DNA"/>
</dbReference>
<evidence type="ECO:0000313" key="1">
    <source>
        <dbReference type="EMBL" id="UNY42260.1"/>
    </source>
</evidence>
<name>A0AAE9G8Q8_9CAUD</name>
<keyword evidence="2" id="KW-1185">Reference proteome</keyword>
<reference evidence="1" key="2">
    <citation type="journal article" date="2022" name="Viruses">
        <title>Genomic characterization of UFJF_PfDIW6: a novel lytic Pseudomonas fluorescens-phage with potential for biocontrol in the dairy industry.</title>
        <authorList>
            <person name="Hungaro H.M."/>
            <person name="Vidigal P.M.P."/>
            <person name="Nascimento E.C."/>
            <person name="Oliveira F.G.C."/>
            <person name="Gontijo M.T.P."/>
            <person name="Lopez M.E.S."/>
        </authorList>
    </citation>
    <scope>NUCLEOTIDE SEQUENCE</scope>
</reference>